<proteinExistence type="predicted"/>
<gene>
    <name evidence="2" type="primary">comEA</name>
    <name evidence="2" type="ORF">HC248_00815</name>
</gene>
<evidence type="ECO:0000256" key="1">
    <source>
        <dbReference type="SAM" id="SignalP"/>
    </source>
</evidence>
<dbReference type="SUPFAM" id="SSF47781">
    <property type="entry name" value="RuvA domain 2-like"/>
    <property type="match status" value="1"/>
</dbReference>
<accession>A0A6H2H6Q2</accession>
<dbReference type="KEGG" id="pvac:HC248_00815"/>
<dbReference type="AlphaFoldDB" id="A0A6H2H6Q2"/>
<feature type="chain" id="PRO_5026091420" evidence="1">
    <location>
        <begin position="20"/>
        <end position="146"/>
    </location>
</feature>
<evidence type="ECO:0000313" key="2">
    <source>
        <dbReference type="EMBL" id="QJC55535.1"/>
    </source>
</evidence>
<reference evidence="2 3" key="1">
    <citation type="submission" date="2020-04" db="EMBL/GenBank/DDBJ databases">
        <title>Complete genome of a Psychrophilic, Marine, Gas Vacuolate Bacterium Polaromonas vacuolata KCTC 22033T.</title>
        <authorList>
            <person name="Hwang K."/>
            <person name="Kim K.M."/>
        </authorList>
    </citation>
    <scope>NUCLEOTIDE SEQUENCE [LARGE SCALE GENOMIC DNA]</scope>
    <source>
        <strain evidence="2 3">KCTC 22033</strain>
    </source>
</reference>
<name>A0A6H2H6Q2_9BURK</name>
<dbReference type="EMBL" id="CP051461">
    <property type="protein sequence ID" value="QJC55535.1"/>
    <property type="molecule type" value="Genomic_DNA"/>
</dbReference>
<dbReference type="Pfam" id="PF12836">
    <property type="entry name" value="HHH_3"/>
    <property type="match status" value="1"/>
</dbReference>
<keyword evidence="1" id="KW-0732">Signal</keyword>
<sequence>MFKKFLAFFLAMALSAAFAAVDVNNATAVELDGIKGIGPVMSGKILTERKQGNFKSWSDFITRVKGIGQVNAEKFSNQGLTVGGTAFKTEAATSKDKPVISTNPIAAPALKAKVDNKAEVKADVKADVKATAKVEPAKPAASASKK</sequence>
<dbReference type="Proteomes" id="UP000502041">
    <property type="component" value="Chromosome"/>
</dbReference>
<keyword evidence="3" id="KW-1185">Reference proteome</keyword>
<evidence type="ECO:0000313" key="3">
    <source>
        <dbReference type="Proteomes" id="UP000502041"/>
    </source>
</evidence>
<dbReference type="InterPro" id="IPR010994">
    <property type="entry name" value="RuvA_2-like"/>
</dbReference>
<dbReference type="Gene3D" id="1.10.150.320">
    <property type="entry name" value="Photosystem II 12 kDa extrinsic protein"/>
    <property type="match status" value="1"/>
</dbReference>
<organism evidence="2 3">
    <name type="scientific">Polaromonas vacuolata</name>
    <dbReference type="NCBI Taxonomy" id="37448"/>
    <lineage>
        <taxon>Bacteria</taxon>
        <taxon>Pseudomonadati</taxon>
        <taxon>Pseudomonadota</taxon>
        <taxon>Betaproteobacteria</taxon>
        <taxon>Burkholderiales</taxon>
        <taxon>Comamonadaceae</taxon>
        <taxon>Polaromonas</taxon>
    </lineage>
</organism>
<dbReference type="RefSeq" id="WP_168921388.1">
    <property type="nucleotide sequence ID" value="NZ_CP051461.1"/>
</dbReference>
<protein>
    <submittedName>
        <fullName evidence="2">ComE operon protein 1</fullName>
    </submittedName>
</protein>
<feature type="signal peptide" evidence="1">
    <location>
        <begin position="1"/>
        <end position="19"/>
    </location>
</feature>